<comment type="subcellular location">
    <subcellularLocation>
        <location evidence="1">Cell membrane</location>
        <topology evidence="1">Multi-pass membrane protein</topology>
    </subcellularLocation>
</comment>
<evidence type="ECO:0000256" key="2">
    <source>
        <dbReference type="ARBA" id="ARBA00022475"/>
    </source>
</evidence>
<evidence type="ECO:0000256" key="1">
    <source>
        <dbReference type="ARBA" id="ARBA00004651"/>
    </source>
</evidence>
<organism evidence="8 9">
    <name type="scientific">Paenibacillus piri</name>
    <dbReference type="NCBI Taxonomy" id="2547395"/>
    <lineage>
        <taxon>Bacteria</taxon>
        <taxon>Bacillati</taxon>
        <taxon>Bacillota</taxon>
        <taxon>Bacilli</taxon>
        <taxon>Bacillales</taxon>
        <taxon>Paenibacillaceae</taxon>
        <taxon>Paenibacillus</taxon>
    </lineage>
</organism>
<keyword evidence="3 6" id="KW-0812">Transmembrane</keyword>
<evidence type="ECO:0000313" key="9">
    <source>
        <dbReference type="Proteomes" id="UP000295636"/>
    </source>
</evidence>
<dbReference type="AlphaFoldDB" id="A0A4R5KQL1"/>
<keyword evidence="5 6" id="KW-0472">Membrane</keyword>
<comment type="caution">
    <text evidence="8">The sequence shown here is derived from an EMBL/GenBank/DDBJ whole genome shotgun (WGS) entry which is preliminary data.</text>
</comment>
<accession>A0A4R5KQL1</accession>
<gene>
    <name evidence="8" type="ORF">E1757_11065</name>
</gene>
<feature type="transmembrane region" description="Helical" evidence="6">
    <location>
        <begin position="136"/>
        <end position="158"/>
    </location>
</feature>
<keyword evidence="2" id="KW-1003">Cell membrane</keyword>
<sequence length="178" mass="19947">MVHGHGNLKFASFGTRIISFLLDYVIISCYIILLIGLSFLAKPLLIPLFTTNAWSAEITGFFLITLPVYLYFAICEGSKSHATWGKRKMGIVVVGIHGQSLGLGRSLFRSALKFIPWELAHFTIWHTVIPSGYPEYMIYSLFATVYGLVFVYLLCALISKNKQTVYDFIAGTAVSYKN</sequence>
<evidence type="ECO:0000256" key="3">
    <source>
        <dbReference type="ARBA" id="ARBA00022692"/>
    </source>
</evidence>
<dbReference type="PANTHER" id="PTHR36115">
    <property type="entry name" value="PROLINE-RICH ANTIGEN HOMOLOG-RELATED"/>
    <property type="match status" value="1"/>
</dbReference>
<evidence type="ECO:0000313" key="8">
    <source>
        <dbReference type="EMBL" id="TDF98043.1"/>
    </source>
</evidence>
<name>A0A4R5KQL1_9BACL</name>
<evidence type="ECO:0000259" key="7">
    <source>
        <dbReference type="Pfam" id="PF06271"/>
    </source>
</evidence>
<dbReference type="InterPro" id="IPR010432">
    <property type="entry name" value="RDD"/>
</dbReference>
<evidence type="ECO:0000256" key="6">
    <source>
        <dbReference type="SAM" id="Phobius"/>
    </source>
</evidence>
<feature type="transmembrane region" description="Helical" evidence="6">
    <location>
        <begin position="21"/>
        <end position="41"/>
    </location>
</feature>
<evidence type="ECO:0000256" key="4">
    <source>
        <dbReference type="ARBA" id="ARBA00022989"/>
    </source>
</evidence>
<dbReference type="PANTHER" id="PTHR36115:SF4">
    <property type="entry name" value="MEMBRANE PROTEIN"/>
    <property type="match status" value="1"/>
</dbReference>
<dbReference type="OrthoDB" id="1450430at2"/>
<keyword evidence="9" id="KW-1185">Reference proteome</keyword>
<dbReference type="InterPro" id="IPR051791">
    <property type="entry name" value="Pra-immunoreactive"/>
</dbReference>
<feature type="domain" description="RDD" evidence="7">
    <location>
        <begin position="11"/>
        <end position="171"/>
    </location>
</feature>
<dbReference type="EMBL" id="SMRT01000004">
    <property type="protein sequence ID" value="TDF98043.1"/>
    <property type="molecule type" value="Genomic_DNA"/>
</dbReference>
<reference evidence="8 9" key="1">
    <citation type="submission" date="2019-03" db="EMBL/GenBank/DDBJ databases">
        <title>This is whole genome sequence of Paenibacillus sp MS74 strain.</title>
        <authorList>
            <person name="Trinh H.N."/>
        </authorList>
    </citation>
    <scope>NUCLEOTIDE SEQUENCE [LARGE SCALE GENOMIC DNA]</scope>
    <source>
        <strain evidence="8 9">MS74</strain>
    </source>
</reference>
<feature type="transmembrane region" description="Helical" evidence="6">
    <location>
        <begin position="89"/>
        <end position="108"/>
    </location>
</feature>
<dbReference type="GO" id="GO:0005886">
    <property type="term" value="C:plasma membrane"/>
    <property type="evidence" value="ECO:0007669"/>
    <property type="project" value="UniProtKB-SubCell"/>
</dbReference>
<feature type="transmembrane region" description="Helical" evidence="6">
    <location>
        <begin position="53"/>
        <end position="77"/>
    </location>
</feature>
<keyword evidence="4 6" id="KW-1133">Transmembrane helix</keyword>
<dbReference type="Proteomes" id="UP000295636">
    <property type="component" value="Unassembled WGS sequence"/>
</dbReference>
<dbReference type="Pfam" id="PF06271">
    <property type="entry name" value="RDD"/>
    <property type="match status" value="1"/>
</dbReference>
<proteinExistence type="predicted"/>
<protein>
    <submittedName>
        <fullName evidence="8">RDD family protein</fullName>
    </submittedName>
</protein>
<evidence type="ECO:0000256" key="5">
    <source>
        <dbReference type="ARBA" id="ARBA00023136"/>
    </source>
</evidence>
<dbReference type="RefSeq" id="WP_133227756.1">
    <property type="nucleotide sequence ID" value="NZ_SMRT01000004.1"/>
</dbReference>